<dbReference type="KEGG" id="thes:FHQ07_02515"/>
<dbReference type="Proteomes" id="UP000308149">
    <property type="component" value="Chromosome"/>
</dbReference>
<dbReference type="Pfam" id="PF13503">
    <property type="entry name" value="DUF4123"/>
    <property type="match status" value="1"/>
</dbReference>
<keyword evidence="3" id="KW-1185">Reference proteome</keyword>
<sequence length="191" mass="21173">MPMNARRRDQVIPQGQYESLHRMVFGHPARAVYAVMDGAMIEGLPGRLAKIAPDAACLFEGTLDPMLSAAAPWLVKLDPESTATQMALREGWNGHWGIVLLTDAGLDLRSVRSHLRRVLRVRAPDGASMLFRFYDPRAFRTVIPVLDPPARREFFGPIHGVYVEGRTPDCALFFARDGRPEPQALPLSTAA</sequence>
<evidence type="ECO:0000313" key="2">
    <source>
        <dbReference type="EMBL" id="QDA56270.1"/>
    </source>
</evidence>
<gene>
    <name evidence="2" type="ORF">FHQ07_02515</name>
</gene>
<dbReference type="RefSeq" id="WP_139715198.1">
    <property type="nucleotide sequence ID" value="NZ_CP040871.1"/>
</dbReference>
<dbReference type="AlphaFoldDB" id="A0A5B7ZM81"/>
<proteinExistence type="predicted"/>
<protein>
    <submittedName>
        <fullName evidence="2">DUF4123 domain-containing protein</fullName>
    </submittedName>
</protein>
<name>A0A5B7ZM81_9GAMM</name>
<dbReference type="InterPro" id="IPR025391">
    <property type="entry name" value="DUF4123"/>
</dbReference>
<reference evidence="2 3" key="1">
    <citation type="submission" date="2019-06" db="EMBL/GenBank/DDBJ databases">
        <title>Thermomonas aquatica sp. nov., isolated from an industrial wastewater treatment plant.</title>
        <authorList>
            <person name="Jeon J.H."/>
            <person name="Park D.-S."/>
        </authorList>
    </citation>
    <scope>NUCLEOTIDE SEQUENCE [LARGE SCALE GENOMIC DNA]</scope>
    <source>
        <strain evidence="2 3">SY21</strain>
    </source>
</reference>
<feature type="domain" description="DUF4123" evidence="1">
    <location>
        <begin position="32"/>
        <end position="152"/>
    </location>
</feature>
<evidence type="ECO:0000313" key="3">
    <source>
        <dbReference type="Proteomes" id="UP000308149"/>
    </source>
</evidence>
<accession>A0A5B7ZM81</accession>
<evidence type="ECO:0000259" key="1">
    <source>
        <dbReference type="Pfam" id="PF13503"/>
    </source>
</evidence>
<dbReference type="OrthoDB" id="7833020at2"/>
<dbReference type="EMBL" id="CP040871">
    <property type="protein sequence ID" value="QDA56270.1"/>
    <property type="molecule type" value="Genomic_DNA"/>
</dbReference>
<organism evidence="2 3">
    <name type="scientific">Thermomonas aquatica</name>
    <dbReference type="NCBI Taxonomy" id="2202149"/>
    <lineage>
        <taxon>Bacteria</taxon>
        <taxon>Pseudomonadati</taxon>
        <taxon>Pseudomonadota</taxon>
        <taxon>Gammaproteobacteria</taxon>
        <taxon>Lysobacterales</taxon>
        <taxon>Lysobacteraceae</taxon>
        <taxon>Thermomonas</taxon>
    </lineage>
</organism>